<dbReference type="AlphaFoldDB" id="A0A6A6TJE0"/>
<feature type="region of interest" description="Disordered" evidence="1">
    <location>
        <begin position="37"/>
        <end position="78"/>
    </location>
</feature>
<dbReference type="EMBL" id="MU004307">
    <property type="protein sequence ID" value="KAF2659421.1"/>
    <property type="molecule type" value="Genomic_DNA"/>
</dbReference>
<protein>
    <submittedName>
        <fullName evidence="2">Uncharacterized protein</fullName>
    </submittedName>
</protein>
<name>A0A6A6TJE0_9PLEO</name>
<accession>A0A6A6TJE0</accession>
<gene>
    <name evidence="2" type="ORF">K491DRAFT_194980</name>
</gene>
<evidence type="ECO:0000313" key="3">
    <source>
        <dbReference type="Proteomes" id="UP000799324"/>
    </source>
</evidence>
<feature type="region of interest" description="Disordered" evidence="1">
    <location>
        <begin position="154"/>
        <end position="181"/>
    </location>
</feature>
<sequence>MVSSERRRPGVRRIWLCSHGRAAPLQHYGNRGVVSYQAETPPISPRVATVRREPTSDRQRDPLSPQQSAQSREQHPRPLHRTLSQSLFLMLSANLYYLPHLSAKGAQAGGGYARKGCATLPSLPHLAASCLSSGYSQWPGVFSHYIRATRPKALHAPDASRPGCSATQRKPKSQQLMSAVS</sequence>
<reference evidence="2" key="1">
    <citation type="journal article" date="2020" name="Stud. Mycol.">
        <title>101 Dothideomycetes genomes: a test case for predicting lifestyles and emergence of pathogens.</title>
        <authorList>
            <person name="Haridas S."/>
            <person name="Albert R."/>
            <person name="Binder M."/>
            <person name="Bloem J."/>
            <person name="Labutti K."/>
            <person name="Salamov A."/>
            <person name="Andreopoulos B."/>
            <person name="Baker S."/>
            <person name="Barry K."/>
            <person name="Bills G."/>
            <person name="Bluhm B."/>
            <person name="Cannon C."/>
            <person name="Castanera R."/>
            <person name="Culley D."/>
            <person name="Daum C."/>
            <person name="Ezra D."/>
            <person name="Gonzalez J."/>
            <person name="Henrissat B."/>
            <person name="Kuo A."/>
            <person name="Liang C."/>
            <person name="Lipzen A."/>
            <person name="Lutzoni F."/>
            <person name="Magnuson J."/>
            <person name="Mondo S."/>
            <person name="Nolan M."/>
            <person name="Ohm R."/>
            <person name="Pangilinan J."/>
            <person name="Park H.-J."/>
            <person name="Ramirez L."/>
            <person name="Alfaro M."/>
            <person name="Sun H."/>
            <person name="Tritt A."/>
            <person name="Yoshinaga Y."/>
            <person name="Zwiers L.-H."/>
            <person name="Turgeon B."/>
            <person name="Goodwin S."/>
            <person name="Spatafora J."/>
            <person name="Crous P."/>
            <person name="Grigoriev I."/>
        </authorList>
    </citation>
    <scope>NUCLEOTIDE SEQUENCE</scope>
    <source>
        <strain evidence="2">CBS 122681</strain>
    </source>
</reference>
<feature type="compositionally biased region" description="Polar residues" evidence="1">
    <location>
        <begin position="165"/>
        <end position="181"/>
    </location>
</feature>
<evidence type="ECO:0000313" key="2">
    <source>
        <dbReference type="EMBL" id="KAF2659421.1"/>
    </source>
</evidence>
<dbReference type="Proteomes" id="UP000799324">
    <property type="component" value="Unassembled WGS sequence"/>
</dbReference>
<organism evidence="2 3">
    <name type="scientific">Lophiostoma macrostomum CBS 122681</name>
    <dbReference type="NCBI Taxonomy" id="1314788"/>
    <lineage>
        <taxon>Eukaryota</taxon>
        <taxon>Fungi</taxon>
        <taxon>Dikarya</taxon>
        <taxon>Ascomycota</taxon>
        <taxon>Pezizomycotina</taxon>
        <taxon>Dothideomycetes</taxon>
        <taxon>Pleosporomycetidae</taxon>
        <taxon>Pleosporales</taxon>
        <taxon>Lophiostomataceae</taxon>
        <taxon>Lophiostoma</taxon>
    </lineage>
</organism>
<proteinExistence type="predicted"/>
<feature type="compositionally biased region" description="Basic and acidic residues" evidence="1">
    <location>
        <begin position="50"/>
        <end position="61"/>
    </location>
</feature>
<keyword evidence="3" id="KW-1185">Reference proteome</keyword>
<evidence type="ECO:0000256" key="1">
    <source>
        <dbReference type="SAM" id="MobiDB-lite"/>
    </source>
</evidence>